<reference evidence="1 2" key="1">
    <citation type="submission" date="2019-02" db="EMBL/GenBank/DDBJ databases">
        <title>Genomic Encyclopedia of Type Strains, Phase IV (KMG-IV): sequencing the most valuable type-strain genomes for metagenomic binning, comparative biology and taxonomic classification.</title>
        <authorList>
            <person name="Goeker M."/>
        </authorList>
    </citation>
    <scope>NUCLEOTIDE SEQUENCE [LARGE SCALE GENOMIC DNA]</scope>
    <source>
        <strain evidence="1 2">DSM 28825</strain>
    </source>
</reference>
<evidence type="ECO:0008006" key="3">
    <source>
        <dbReference type="Google" id="ProtNLM"/>
    </source>
</evidence>
<organism evidence="1 2">
    <name type="scientific">Ancylomarina subtilis</name>
    <dbReference type="NCBI Taxonomy" id="1639035"/>
    <lineage>
        <taxon>Bacteria</taxon>
        <taxon>Pseudomonadati</taxon>
        <taxon>Bacteroidota</taxon>
        <taxon>Bacteroidia</taxon>
        <taxon>Marinilabiliales</taxon>
        <taxon>Marinifilaceae</taxon>
        <taxon>Ancylomarina</taxon>
    </lineage>
</organism>
<dbReference type="RefSeq" id="WP_130306869.1">
    <property type="nucleotide sequence ID" value="NZ_SHKN01000001.1"/>
</dbReference>
<dbReference type="InterPro" id="IPR015424">
    <property type="entry name" value="PyrdxlP-dep_Trfase"/>
</dbReference>
<accession>A0A4Q7VKL2</accession>
<dbReference type="EMBL" id="SHKN01000001">
    <property type="protein sequence ID" value="RZT96786.1"/>
    <property type="molecule type" value="Genomic_DNA"/>
</dbReference>
<comment type="caution">
    <text evidence="1">The sequence shown here is derived from an EMBL/GenBank/DDBJ whole genome shotgun (WGS) entry which is preliminary data.</text>
</comment>
<protein>
    <recommendedName>
        <fullName evidence="3">dTDP-4-amino-4,6-dideoxygalactose transaminase</fullName>
    </recommendedName>
</protein>
<keyword evidence="2" id="KW-1185">Reference proteome</keyword>
<dbReference type="OrthoDB" id="8955051at2"/>
<dbReference type="AlphaFoldDB" id="A0A4Q7VKL2"/>
<name>A0A4Q7VKL2_9BACT</name>
<dbReference type="Proteomes" id="UP000293562">
    <property type="component" value="Unassembled WGS sequence"/>
</dbReference>
<evidence type="ECO:0000313" key="2">
    <source>
        <dbReference type="Proteomes" id="UP000293562"/>
    </source>
</evidence>
<evidence type="ECO:0000313" key="1">
    <source>
        <dbReference type="EMBL" id="RZT96786.1"/>
    </source>
</evidence>
<sequence>MTIKEIGSNFHTYTFPKETDFISCHKNAYYYGCGRCAINALIKYHLKIKLWKRLFVPEYYCYEVIDSIKSTGIEVVLYSDYPLANDNALIKTIKFQKGDVLLRMNYFGLRNFRDNSDIDATVIEDHSHDLFSDWAYKSNADWCVASLRKTIPIPDGGILWSTKNDISCIEEPISYSDHSKLSKDRCLAMNMKKMYLDSVGNVDKKGFLEIFRRTEEKLGSRKCPALSSVSKEMIKNIPISIIQKKYDNYIRLAKLISQEKCTILKGENHASPFSLVLLFNSMHDRNAIREALKKNKIYSTVLWEIRNEVANDDVIGFSKRMLSLPIDFRYSGSDISWMSQIVNNELLKI</sequence>
<dbReference type="SUPFAM" id="SSF53383">
    <property type="entry name" value="PLP-dependent transferases"/>
    <property type="match status" value="1"/>
</dbReference>
<proteinExistence type="predicted"/>
<gene>
    <name evidence="1" type="ORF">EV201_1436</name>
</gene>